<dbReference type="SUPFAM" id="SSF55874">
    <property type="entry name" value="ATPase domain of HSP90 chaperone/DNA topoisomerase II/histidine kinase"/>
    <property type="match status" value="1"/>
</dbReference>
<keyword evidence="1" id="KW-0808">Transferase</keyword>
<gene>
    <name evidence="3" type="ORF">QIT00_13350</name>
</gene>
<proteinExistence type="predicted"/>
<evidence type="ECO:0000313" key="4">
    <source>
        <dbReference type="Proteomes" id="UP001237105"/>
    </source>
</evidence>
<keyword evidence="4" id="KW-1185">Reference proteome</keyword>
<dbReference type="PANTHER" id="PTHR35526">
    <property type="entry name" value="ANTI-SIGMA-F FACTOR RSBW-RELATED"/>
    <property type="match status" value="1"/>
</dbReference>
<evidence type="ECO:0000313" key="3">
    <source>
        <dbReference type="EMBL" id="MDI3419532.1"/>
    </source>
</evidence>
<dbReference type="InterPro" id="IPR036890">
    <property type="entry name" value="HATPase_C_sf"/>
</dbReference>
<name>A0ABT6SXZ9_9ACTN</name>
<dbReference type="EMBL" id="JASCIS010000011">
    <property type="protein sequence ID" value="MDI3419532.1"/>
    <property type="molecule type" value="Genomic_DNA"/>
</dbReference>
<dbReference type="CDD" id="cd16936">
    <property type="entry name" value="HATPase_RsbW-like"/>
    <property type="match status" value="1"/>
</dbReference>
<keyword evidence="3" id="KW-0067">ATP-binding</keyword>
<dbReference type="GO" id="GO:0005524">
    <property type="term" value="F:ATP binding"/>
    <property type="evidence" value="ECO:0007669"/>
    <property type="project" value="UniProtKB-KW"/>
</dbReference>
<organism evidence="3 4">
    <name type="scientific">Streptomyces luteolus</name>
    <dbReference type="NCBI Taxonomy" id="3043615"/>
    <lineage>
        <taxon>Bacteria</taxon>
        <taxon>Bacillati</taxon>
        <taxon>Actinomycetota</taxon>
        <taxon>Actinomycetes</taxon>
        <taxon>Kitasatosporales</taxon>
        <taxon>Streptomycetaceae</taxon>
        <taxon>Streptomyces</taxon>
    </lineage>
</organism>
<dbReference type="Gene3D" id="3.30.565.10">
    <property type="entry name" value="Histidine kinase-like ATPase, C-terminal domain"/>
    <property type="match status" value="1"/>
</dbReference>
<keyword evidence="1" id="KW-0418">Kinase</keyword>
<keyword evidence="3" id="KW-0547">Nucleotide-binding</keyword>
<comment type="caution">
    <text evidence="3">The sequence shown here is derived from an EMBL/GenBank/DDBJ whole genome shotgun (WGS) entry which is preliminary data.</text>
</comment>
<dbReference type="Pfam" id="PF13581">
    <property type="entry name" value="HATPase_c_2"/>
    <property type="match status" value="1"/>
</dbReference>
<reference evidence="3 4" key="1">
    <citation type="submission" date="2023-05" db="EMBL/GenBank/DDBJ databases">
        <title>Draft genome sequence of Streptomyces sp. B-S-A12 isolated from a cave soil in Thailand.</title>
        <authorList>
            <person name="Chamroensaksri N."/>
            <person name="Muangham S."/>
        </authorList>
    </citation>
    <scope>NUCLEOTIDE SEQUENCE [LARGE SCALE GENOMIC DNA]</scope>
    <source>
        <strain evidence="3 4">B-S-A12</strain>
    </source>
</reference>
<dbReference type="Proteomes" id="UP001237105">
    <property type="component" value="Unassembled WGS sequence"/>
</dbReference>
<dbReference type="RefSeq" id="WP_282535444.1">
    <property type="nucleotide sequence ID" value="NZ_JASCIS010000011.1"/>
</dbReference>
<evidence type="ECO:0000256" key="1">
    <source>
        <dbReference type="ARBA" id="ARBA00022527"/>
    </source>
</evidence>
<evidence type="ECO:0000259" key="2">
    <source>
        <dbReference type="Pfam" id="PF13581"/>
    </source>
</evidence>
<dbReference type="InterPro" id="IPR003594">
    <property type="entry name" value="HATPase_dom"/>
</dbReference>
<dbReference type="PANTHER" id="PTHR35526:SF3">
    <property type="entry name" value="ANTI-SIGMA-F FACTOR RSBW"/>
    <property type="match status" value="1"/>
</dbReference>
<accession>A0ABT6SXZ9</accession>
<protein>
    <submittedName>
        <fullName evidence="3">ATP-binding protein</fullName>
    </submittedName>
</protein>
<sequence>MTNVTPPWAYTLQLPRDPRAPGVARTTLRAVLDSHGLAELADSAELLTSELVTNAYLHSLGTYTLRLREMAPGRLRVSVWDTNPEIPAPFRDQRVPLAVPDTDETGRGLFLVGACAERWGAYELGDGMGGGAGKLLWAECGRSTWATR</sequence>
<feature type="domain" description="Histidine kinase/HSP90-like ATPase" evidence="2">
    <location>
        <begin position="15"/>
        <end position="118"/>
    </location>
</feature>
<keyword evidence="1" id="KW-0723">Serine/threonine-protein kinase</keyword>
<dbReference type="InterPro" id="IPR050267">
    <property type="entry name" value="Anti-sigma-factor_SerPK"/>
</dbReference>